<dbReference type="EMBL" id="CP029255">
    <property type="protein sequence ID" value="AWK05866.1"/>
    <property type="molecule type" value="Genomic_DNA"/>
</dbReference>
<organism evidence="2 3">
    <name type="scientific">Flavobacterium crocinum</name>
    <dbReference type="NCBI Taxonomy" id="2183896"/>
    <lineage>
        <taxon>Bacteria</taxon>
        <taxon>Pseudomonadati</taxon>
        <taxon>Bacteroidota</taxon>
        <taxon>Flavobacteriia</taxon>
        <taxon>Flavobacteriales</taxon>
        <taxon>Flavobacteriaceae</taxon>
        <taxon>Flavobacterium</taxon>
    </lineage>
</organism>
<keyword evidence="3" id="KW-1185">Reference proteome</keyword>
<proteinExistence type="predicted"/>
<dbReference type="OrthoDB" id="111691at2"/>
<evidence type="ECO:0000256" key="1">
    <source>
        <dbReference type="SAM" id="Phobius"/>
    </source>
</evidence>
<evidence type="ECO:0008006" key="4">
    <source>
        <dbReference type="Google" id="ProtNLM"/>
    </source>
</evidence>
<protein>
    <recommendedName>
        <fullName evidence="4">PepSY domain-containing protein</fullName>
    </recommendedName>
</protein>
<reference evidence="2 3" key="1">
    <citation type="submission" date="2018-05" db="EMBL/GenBank/DDBJ databases">
        <title>Genome sequencing of Flavobacterium sp. HYN0056.</title>
        <authorList>
            <person name="Yi H."/>
            <person name="Baek C."/>
        </authorList>
    </citation>
    <scope>NUCLEOTIDE SEQUENCE [LARGE SCALE GENOMIC DNA]</scope>
    <source>
        <strain evidence="2 3">HYN0056</strain>
    </source>
</reference>
<dbReference type="Pfam" id="PF03929">
    <property type="entry name" value="PepSY_TM"/>
    <property type="match status" value="1"/>
</dbReference>
<keyword evidence="1" id="KW-1133">Transmembrane helix</keyword>
<feature type="transmembrane region" description="Helical" evidence="1">
    <location>
        <begin position="331"/>
        <end position="355"/>
    </location>
</feature>
<dbReference type="AlphaFoldDB" id="A0A2S1YP95"/>
<gene>
    <name evidence="2" type="ORF">HYN56_17170</name>
</gene>
<evidence type="ECO:0000313" key="2">
    <source>
        <dbReference type="EMBL" id="AWK05866.1"/>
    </source>
</evidence>
<name>A0A2S1YP95_9FLAO</name>
<accession>A0A2S1YP95</accession>
<dbReference type="InterPro" id="IPR005625">
    <property type="entry name" value="PepSY-ass_TM"/>
</dbReference>
<feature type="transmembrane region" description="Helical" evidence="1">
    <location>
        <begin position="12"/>
        <end position="35"/>
    </location>
</feature>
<dbReference type="RefSeq" id="WP_109193298.1">
    <property type="nucleotide sequence ID" value="NZ_CP029255.1"/>
</dbReference>
<evidence type="ECO:0000313" key="3">
    <source>
        <dbReference type="Proteomes" id="UP000245250"/>
    </source>
</evidence>
<feature type="transmembrane region" description="Helical" evidence="1">
    <location>
        <begin position="190"/>
        <end position="217"/>
    </location>
</feature>
<dbReference type="KEGG" id="fcr:HYN56_17170"/>
<feature type="transmembrane region" description="Helical" evidence="1">
    <location>
        <begin position="149"/>
        <end position="169"/>
    </location>
</feature>
<dbReference type="PANTHER" id="PTHR34219">
    <property type="entry name" value="IRON-REGULATED INNER MEMBRANE PROTEIN-RELATED"/>
    <property type="match status" value="1"/>
</dbReference>
<keyword evidence="1" id="KW-0812">Transmembrane</keyword>
<dbReference type="Proteomes" id="UP000245250">
    <property type="component" value="Chromosome"/>
</dbReference>
<keyword evidence="1" id="KW-0472">Membrane</keyword>
<sequence>MKKITKTSFKLHSCLGLFFGVLYLFFGISGALLVFKKEIEYFNNPPMHCCVKGSKTISLNQMYHKVSERYPQARQIMLQTFPRNSCDTYEFMIFNYQDNVSDNYLYCCMVDPYSGKIVAEGSFSSLQSPFFRWLYAAHYSLLIDKPGRLITAIAAIALILNLITGVIIYRKKIFAVLVFKEKLNRKSSRTLYSSLHRIIGVWTLLLNFILFFTGFWMNKSLFLPSEWELISKKEQNYRTRANIDQVIKHAWEIPNFNPIAVKIAADKKTDIIVSGEFSDTQNPLYFGKGSDVYYDSDNGTWIKTIRIEEKSFSDRFYWIMKQLHRGDYDSFWIKILYVIAGFSPAILSITGFILWKRKGRKEISKKHK</sequence>